<dbReference type="OrthoDB" id="9781757at2"/>
<dbReference type="Proteomes" id="UP000298050">
    <property type="component" value="Unassembled WGS sequence"/>
</dbReference>
<keyword evidence="3" id="KW-1185">Reference proteome</keyword>
<evidence type="ECO:0000313" key="3">
    <source>
        <dbReference type="Proteomes" id="UP000298050"/>
    </source>
</evidence>
<reference evidence="2 3" key="1">
    <citation type="submission" date="2019-04" db="EMBL/GenBank/DDBJ databases">
        <title>Taxonomy of novel Haliea sp. from mangrove soil of West Coast of India.</title>
        <authorList>
            <person name="Verma A."/>
            <person name="Kumar P."/>
            <person name="Krishnamurthi S."/>
        </authorList>
    </citation>
    <scope>NUCLEOTIDE SEQUENCE [LARGE SCALE GENOMIC DNA]</scope>
    <source>
        <strain evidence="2 3">SAOS-164</strain>
    </source>
</reference>
<name>A0A4Z0LSU5_9GAMM</name>
<dbReference type="AlphaFoldDB" id="A0A4Z0LSU5"/>
<keyword evidence="2" id="KW-0378">Hydrolase</keyword>
<dbReference type="EMBL" id="SRLE01000043">
    <property type="protein sequence ID" value="TGD70370.1"/>
    <property type="molecule type" value="Genomic_DNA"/>
</dbReference>
<dbReference type="GO" id="GO:0016787">
    <property type="term" value="F:hydrolase activity"/>
    <property type="evidence" value="ECO:0007669"/>
    <property type="project" value="UniProtKB-KW"/>
</dbReference>
<dbReference type="RefSeq" id="WP_135446669.1">
    <property type="nucleotide sequence ID" value="NZ_SRLE01000043.1"/>
</dbReference>
<dbReference type="SUPFAM" id="SSF54427">
    <property type="entry name" value="NTF2-like"/>
    <property type="match status" value="1"/>
</dbReference>
<feature type="domain" description="Limonene-1,2-epoxide hydrolase" evidence="1">
    <location>
        <begin position="4"/>
        <end position="120"/>
    </location>
</feature>
<proteinExistence type="predicted"/>
<gene>
    <name evidence="2" type="ORF">E4634_21130</name>
</gene>
<protein>
    <submittedName>
        <fullName evidence="2">Limonene-1,2-epoxide hydrolase</fullName>
    </submittedName>
</protein>
<organism evidence="2 3">
    <name type="scientific">Mangrovimicrobium sediminis</name>
    <dbReference type="NCBI Taxonomy" id="2562682"/>
    <lineage>
        <taxon>Bacteria</taxon>
        <taxon>Pseudomonadati</taxon>
        <taxon>Pseudomonadota</taxon>
        <taxon>Gammaproteobacteria</taxon>
        <taxon>Cellvibrionales</taxon>
        <taxon>Halieaceae</taxon>
        <taxon>Mangrovimicrobium</taxon>
    </lineage>
</organism>
<evidence type="ECO:0000313" key="2">
    <source>
        <dbReference type="EMBL" id="TGD70370.1"/>
    </source>
</evidence>
<dbReference type="Gene3D" id="3.10.450.50">
    <property type="match status" value="1"/>
</dbReference>
<dbReference type="InterPro" id="IPR032710">
    <property type="entry name" value="NTF2-like_dom_sf"/>
</dbReference>
<accession>A0A4Z0LSU5</accession>
<sequence>MATPVEVVEAFFADFNQGTEGMYDAIRAYFTPQAVWDNVGLATTTGVEEAVALVSQFHEEMKIASVVVEMLAIAADGNKVFTERIDRLYDDAGAELSAPLVVGVLVIEEGKISEWRDYFDPRAAAELTEGA</sequence>
<evidence type="ECO:0000259" key="1">
    <source>
        <dbReference type="Pfam" id="PF07858"/>
    </source>
</evidence>
<comment type="caution">
    <text evidence="2">The sequence shown here is derived from an EMBL/GenBank/DDBJ whole genome shotgun (WGS) entry which is preliminary data.</text>
</comment>
<dbReference type="InterPro" id="IPR013100">
    <property type="entry name" value="LEH"/>
</dbReference>
<dbReference type="Pfam" id="PF07858">
    <property type="entry name" value="LEH"/>
    <property type="match status" value="1"/>
</dbReference>